<reference evidence="2" key="1">
    <citation type="journal article" date="2019" name="G3 (Bethesda)">
        <title>Genome Assemblies of Two Rare Opportunistic Yeast Pathogens: Diutina rugosa (syn. Candida rugosa) and Trichomonascus ciferrii (syn. Candida ciferrii).</title>
        <authorList>
            <person name="Mixao V."/>
            <person name="Saus E."/>
            <person name="Hansen A.P."/>
            <person name="Lass-Florl C."/>
            <person name="Gabaldon T."/>
        </authorList>
    </citation>
    <scope>NUCLEOTIDE SEQUENCE</scope>
    <source>
        <strain evidence="2">CBS 4856</strain>
    </source>
</reference>
<dbReference type="AlphaFoldDB" id="A0A642VAV4"/>
<evidence type="ECO:0000256" key="1">
    <source>
        <dbReference type="SAM" id="MobiDB-lite"/>
    </source>
</evidence>
<dbReference type="EMBL" id="SWFS01000077">
    <property type="protein sequence ID" value="KAA8916923.1"/>
    <property type="molecule type" value="Genomic_DNA"/>
</dbReference>
<dbReference type="Proteomes" id="UP000761534">
    <property type="component" value="Unassembled WGS sequence"/>
</dbReference>
<sequence length="72" mass="7512">MAFNSIFGSGGGSKPETSASTALNTATPSTSSADLKRQVQEQVGQELAIANATELVNVSTFCCSFWVPLLMI</sequence>
<proteinExistence type="predicted"/>
<protein>
    <submittedName>
        <fullName evidence="2">Uncharacterized protein</fullName>
    </submittedName>
</protein>
<accession>A0A642VAV4</accession>
<name>A0A642VAV4_9ASCO</name>
<dbReference type="OrthoDB" id="3979450at2759"/>
<feature type="region of interest" description="Disordered" evidence="1">
    <location>
        <begin position="1"/>
        <end position="37"/>
    </location>
</feature>
<gene>
    <name evidence="2" type="ORF">TRICI_000890</name>
</gene>
<feature type="compositionally biased region" description="Polar residues" evidence="1">
    <location>
        <begin position="15"/>
        <end position="33"/>
    </location>
</feature>
<keyword evidence="3" id="KW-1185">Reference proteome</keyword>
<evidence type="ECO:0000313" key="2">
    <source>
        <dbReference type="EMBL" id="KAA8916923.1"/>
    </source>
</evidence>
<comment type="caution">
    <text evidence="2">The sequence shown here is derived from an EMBL/GenBank/DDBJ whole genome shotgun (WGS) entry which is preliminary data.</text>
</comment>
<evidence type="ECO:0000313" key="3">
    <source>
        <dbReference type="Proteomes" id="UP000761534"/>
    </source>
</evidence>
<organism evidence="2 3">
    <name type="scientific">Trichomonascus ciferrii</name>
    <dbReference type="NCBI Taxonomy" id="44093"/>
    <lineage>
        <taxon>Eukaryota</taxon>
        <taxon>Fungi</taxon>
        <taxon>Dikarya</taxon>
        <taxon>Ascomycota</taxon>
        <taxon>Saccharomycotina</taxon>
        <taxon>Dipodascomycetes</taxon>
        <taxon>Dipodascales</taxon>
        <taxon>Trichomonascaceae</taxon>
        <taxon>Trichomonascus</taxon>
        <taxon>Trichomonascus ciferrii complex</taxon>
    </lineage>
</organism>
<dbReference type="VEuPathDB" id="FungiDB:TRICI_000890"/>